<evidence type="ECO:0000313" key="2">
    <source>
        <dbReference type="EMBL" id="NHZ44960.1"/>
    </source>
</evidence>
<dbReference type="InterPro" id="IPR036397">
    <property type="entry name" value="RNaseH_sf"/>
</dbReference>
<name>A0ABX0MCR4_9BURK</name>
<feature type="domain" description="Integrase catalytic" evidence="1">
    <location>
        <begin position="33"/>
        <end position="147"/>
    </location>
</feature>
<dbReference type="PANTHER" id="PTHR46889:SF4">
    <property type="entry name" value="TRANSPOSASE INSO FOR INSERTION SEQUENCE ELEMENT IS911B-RELATED"/>
    <property type="match status" value="1"/>
</dbReference>
<dbReference type="InterPro" id="IPR001584">
    <property type="entry name" value="Integrase_cat-core"/>
</dbReference>
<reference evidence="2 3" key="1">
    <citation type="submission" date="2019-09" db="EMBL/GenBank/DDBJ databases">
        <title>Taxonomy of Antarctic Massilia spp.: description of Massilia rubra sp. nov., Massilia aquatica sp. nov., Massilia mucilaginosa sp. nov., Massilia frigida sp. nov. isolated from streams, lakes and regoliths.</title>
        <authorList>
            <person name="Holochova P."/>
            <person name="Sedlacek I."/>
            <person name="Kralova S."/>
            <person name="Maslanova I."/>
            <person name="Busse H.-J."/>
            <person name="Stankova E."/>
            <person name="Vrbovska V."/>
            <person name="Kovarovic V."/>
            <person name="Bartak M."/>
            <person name="Svec P."/>
            <person name="Pantucek R."/>
        </authorList>
    </citation>
    <scope>NUCLEOTIDE SEQUENCE [LARGE SCALE GENOMIC DNA]</scope>
    <source>
        <strain evidence="2 3">CCM 8693</strain>
    </source>
</reference>
<sequence>MRLKPVWKRKFVHTTDSKHDLPIAANVLNRQFNPAAPDQAYVSDITYVRTGAGWLHLATVLDLYARMVGWAMAPSMPAKLVCDALNMAIQKRRPAQGLIVHSDRGSQYASELYQDLLKQHGFVCRISGKKNCWDNAVAERFFLTTVQ</sequence>
<dbReference type="Pfam" id="PF00665">
    <property type="entry name" value="rve"/>
    <property type="match status" value="1"/>
</dbReference>
<dbReference type="InterPro" id="IPR048020">
    <property type="entry name" value="Transpos_IS3"/>
</dbReference>
<dbReference type="PROSITE" id="PS50994">
    <property type="entry name" value="INTEGRASE"/>
    <property type="match status" value="1"/>
</dbReference>
<evidence type="ECO:0000313" key="3">
    <source>
        <dbReference type="Proteomes" id="UP000819052"/>
    </source>
</evidence>
<evidence type="ECO:0000259" key="1">
    <source>
        <dbReference type="PROSITE" id="PS50994"/>
    </source>
</evidence>
<dbReference type="Gene3D" id="3.30.420.10">
    <property type="entry name" value="Ribonuclease H-like superfamily/Ribonuclease H"/>
    <property type="match status" value="1"/>
</dbReference>
<dbReference type="InterPro" id="IPR012337">
    <property type="entry name" value="RNaseH-like_sf"/>
</dbReference>
<comment type="caution">
    <text evidence="2">The sequence shown here is derived from an EMBL/GenBank/DDBJ whole genome shotgun (WGS) entry which is preliminary data.</text>
</comment>
<dbReference type="Proteomes" id="UP000819052">
    <property type="component" value="Unassembled WGS sequence"/>
</dbReference>
<keyword evidence="3" id="KW-1185">Reference proteome</keyword>
<gene>
    <name evidence="2" type="ORF">F1609_33170</name>
</gene>
<dbReference type="NCBIfam" id="NF033516">
    <property type="entry name" value="transpos_IS3"/>
    <property type="match status" value="1"/>
</dbReference>
<dbReference type="InterPro" id="IPR050900">
    <property type="entry name" value="Transposase_IS3/IS150/IS904"/>
</dbReference>
<dbReference type="SUPFAM" id="SSF53098">
    <property type="entry name" value="Ribonuclease H-like"/>
    <property type="match status" value="1"/>
</dbReference>
<organism evidence="2 3">
    <name type="scientific">Massilia aquatica</name>
    <dbReference type="NCBI Taxonomy" id="2609000"/>
    <lineage>
        <taxon>Bacteria</taxon>
        <taxon>Pseudomonadati</taxon>
        <taxon>Pseudomonadota</taxon>
        <taxon>Betaproteobacteria</taxon>
        <taxon>Burkholderiales</taxon>
        <taxon>Oxalobacteraceae</taxon>
        <taxon>Telluria group</taxon>
        <taxon>Massilia</taxon>
    </lineage>
</organism>
<protein>
    <submittedName>
        <fullName evidence="2">IS3 family transposase</fullName>
    </submittedName>
</protein>
<dbReference type="PANTHER" id="PTHR46889">
    <property type="entry name" value="TRANSPOSASE INSF FOR INSERTION SEQUENCE IS3B-RELATED"/>
    <property type="match status" value="1"/>
</dbReference>
<proteinExistence type="predicted"/>
<dbReference type="EMBL" id="VVIW01000047">
    <property type="protein sequence ID" value="NHZ44960.1"/>
    <property type="molecule type" value="Genomic_DNA"/>
</dbReference>
<accession>A0ABX0MCR4</accession>